<evidence type="ECO:0008006" key="4">
    <source>
        <dbReference type="Google" id="ProtNLM"/>
    </source>
</evidence>
<dbReference type="OrthoDB" id="669053at2"/>
<gene>
    <name evidence="2" type="ORF">SAMN05421788_104174</name>
</gene>
<dbReference type="AlphaFoldDB" id="A0A1N7PYP6"/>
<dbReference type="Pfam" id="PF14391">
    <property type="entry name" value="DUF4421"/>
    <property type="match status" value="1"/>
</dbReference>
<dbReference type="Proteomes" id="UP000186917">
    <property type="component" value="Unassembled WGS sequence"/>
</dbReference>
<dbReference type="EMBL" id="FTOR01000004">
    <property type="protein sequence ID" value="SIT15559.1"/>
    <property type="molecule type" value="Genomic_DNA"/>
</dbReference>
<dbReference type="RefSeq" id="WP_076379523.1">
    <property type="nucleotide sequence ID" value="NZ_AP017422.1"/>
</dbReference>
<dbReference type="InterPro" id="IPR025535">
    <property type="entry name" value="DUF4421"/>
</dbReference>
<feature type="signal peptide" evidence="1">
    <location>
        <begin position="1"/>
        <end position="21"/>
    </location>
</feature>
<feature type="chain" id="PRO_5012952865" description="DUF4421 domain-containing protein" evidence="1">
    <location>
        <begin position="22"/>
        <end position="309"/>
    </location>
</feature>
<reference evidence="3" key="1">
    <citation type="submission" date="2017-01" db="EMBL/GenBank/DDBJ databases">
        <authorList>
            <person name="Varghese N."/>
            <person name="Submissions S."/>
        </authorList>
    </citation>
    <scope>NUCLEOTIDE SEQUENCE [LARGE SCALE GENOMIC DNA]</scope>
    <source>
        <strain evidence="3">DSM 21054</strain>
    </source>
</reference>
<organism evidence="2 3">
    <name type="scientific">Filimonas lacunae</name>
    <dbReference type="NCBI Taxonomy" id="477680"/>
    <lineage>
        <taxon>Bacteria</taxon>
        <taxon>Pseudomonadati</taxon>
        <taxon>Bacteroidota</taxon>
        <taxon>Chitinophagia</taxon>
        <taxon>Chitinophagales</taxon>
        <taxon>Chitinophagaceae</taxon>
        <taxon>Filimonas</taxon>
    </lineage>
</organism>
<sequence length="309" mass="35850">MKRKRALVLLLLLITVYCGFTQQRVDTNYIKQYEQRQTITVFTGRRAIQIKHDGRIIEPNSPLNLGLGYSLQHPKINFEASLVGIRLSNRHKYGKTSVLDFEAHKYGRRLVIDAFFQRYHGFYHNDLPTKIITQYPNLSIQRIGGEATYLFNHKRFSAKAAFQQKEIQLTSAGSFVLGGGIYHTRLNNINEIGITGRNNFVTMQVGLGAGYAYSWVIKKRWQLSGIATMGLNAGNDWREFKQLHLKLYPRVFARTSLGYIQPAWGLYFSTIIHNDKYYQQQHTKMDLTTLNFQLAYIRHFNSLFKKKKA</sequence>
<keyword evidence="3" id="KW-1185">Reference proteome</keyword>
<keyword evidence="1" id="KW-0732">Signal</keyword>
<dbReference type="STRING" id="477680.SAMN05421788_104174"/>
<evidence type="ECO:0000313" key="2">
    <source>
        <dbReference type="EMBL" id="SIT15559.1"/>
    </source>
</evidence>
<name>A0A1N7PYP6_9BACT</name>
<accession>A0A1N7PYP6</accession>
<protein>
    <recommendedName>
        <fullName evidence="4">DUF4421 domain-containing protein</fullName>
    </recommendedName>
</protein>
<evidence type="ECO:0000256" key="1">
    <source>
        <dbReference type="SAM" id="SignalP"/>
    </source>
</evidence>
<evidence type="ECO:0000313" key="3">
    <source>
        <dbReference type="Proteomes" id="UP000186917"/>
    </source>
</evidence>
<proteinExistence type="predicted"/>